<feature type="transmembrane region" description="Helical" evidence="2">
    <location>
        <begin position="115"/>
        <end position="134"/>
    </location>
</feature>
<evidence type="ECO:0000256" key="1">
    <source>
        <dbReference type="SAM" id="MobiDB-lite"/>
    </source>
</evidence>
<keyword evidence="2" id="KW-0472">Membrane</keyword>
<evidence type="ECO:0000256" key="2">
    <source>
        <dbReference type="SAM" id="Phobius"/>
    </source>
</evidence>
<feature type="transmembrane region" description="Helical" evidence="2">
    <location>
        <begin position="215"/>
        <end position="239"/>
    </location>
</feature>
<evidence type="ECO:0000313" key="4">
    <source>
        <dbReference type="Proteomes" id="UP000838686"/>
    </source>
</evidence>
<reference evidence="3" key="1">
    <citation type="submission" date="2022-01" db="EMBL/GenBank/DDBJ databases">
        <authorList>
            <person name="Criscuolo A."/>
        </authorList>
    </citation>
    <scope>NUCLEOTIDE SEQUENCE</scope>
    <source>
        <strain evidence="3">CIP111893</strain>
    </source>
</reference>
<evidence type="ECO:0000313" key="3">
    <source>
        <dbReference type="EMBL" id="CAH1209700.1"/>
    </source>
</evidence>
<organism evidence="3 4">
    <name type="scientific">Paenibacillus plantiphilus</name>
    <dbReference type="NCBI Taxonomy" id="2905650"/>
    <lineage>
        <taxon>Bacteria</taxon>
        <taxon>Bacillati</taxon>
        <taxon>Bacillota</taxon>
        <taxon>Bacilli</taxon>
        <taxon>Bacillales</taxon>
        <taxon>Paenibacillaceae</taxon>
        <taxon>Paenibacillus</taxon>
    </lineage>
</organism>
<protein>
    <recommendedName>
        <fullName evidence="5">DUF4401 domain-containing protein</fullName>
    </recommendedName>
</protein>
<dbReference type="RefSeq" id="WP_236343456.1">
    <property type="nucleotide sequence ID" value="NZ_CAKMMF010000016.1"/>
</dbReference>
<keyword evidence="4" id="KW-1185">Reference proteome</keyword>
<feature type="compositionally biased region" description="Basic and acidic residues" evidence="1">
    <location>
        <begin position="19"/>
        <end position="32"/>
    </location>
</feature>
<accession>A0ABN8GKV1</accession>
<keyword evidence="2" id="KW-1133">Transmembrane helix</keyword>
<feature type="region of interest" description="Disordered" evidence="1">
    <location>
        <begin position="1"/>
        <end position="32"/>
    </location>
</feature>
<dbReference type="Proteomes" id="UP000838686">
    <property type="component" value="Unassembled WGS sequence"/>
</dbReference>
<proteinExistence type="predicted"/>
<name>A0ABN8GKV1_9BACL</name>
<comment type="caution">
    <text evidence="3">The sequence shown here is derived from an EMBL/GenBank/DDBJ whole genome shotgun (WGS) entry which is preliminary data.</text>
</comment>
<evidence type="ECO:0008006" key="5">
    <source>
        <dbReference type="Google" id="ProtNLM"/>
    </source>
</evidence>
<sequence length="314" mass="34382">MNGKDRGPGMLSRTNGEAGNHEVGKDEARNNEILRSDEILRKDDISNAETLHDSEEAELRRILARYTIEAPTTDDTAQFAAGLLRHWDAAEEPSPAAGIGKPFHMLQMIQAQLKLFQWPFWLASATVLVLGLLVETAAGSEAAVQPFIFTAPLLAALGVCFAFRSYGTPMFRLEMSLPVTPMLLIFGRLTIIVAYNSILGVCLSLFLVGGTGSGIAAYVFSWLVPLGATCLSALIVMLYAGLNAGIFMSVLVWSVQLWLNKHLGMFYIFSSETSGYWMESKVIGVLLILLLTGLLWLRIRWLKLSGRLAVSNGN</sequence>
<dbReference type="EMBL" id="CAKMMF010000016">
    <property type="protein sequence ID" value="CAH1209700.1"/>
    <property type="molecule type" value="Genomic_DNA"/>
</dbReference>
<keyword evidence="2" id="KW-0812">Transmembrane</keyword>
<gene>
    <name evidence="3" type="ORF">PAECIP111893_03102</name>
</gene>
<feature type="transmembrane region" description="Helical" evidence="2">
    <location>
        <begin position="183"/>
        <end position="209"/>
    </location>
</feature>
<feature type="transmembrane region" description="Helical" evidence="2">
    <location>
        <begin position="282"/>
        <end position="299"/>
    </location>
</feature>
<feature type="transmembrane region" description="Helical" evidence="2">
    <location>
        <begin position="146"/>
        <end position="163"/>
    </location>
</feature>